<organism evidence="3">
    <name type="scientific">groundwater metagenome</name>
    <dbReference type="NCBI Taxonomy" id="717931"/>
    <lineage>
        <taxon>unclassified sequences</taxon>
        <taxon>metagenomes</taxon>
        <taxon>ecological metagenomes</taxon>
    </lineage>
</organism>
<name>A0A098E5U7_9ZZZZ</name>
<dbReference type="PANTHER" id="PTHR43000">
    <property type="entry name" value="DTDP-D-GLUCOSE 4,6-DEHYDRATASE-RELATED"/>
    <property type="match status" value="1"/>
</dbReference>
<feature type="domain" description="NAD-dependent epimerase/dehydratase" evidence="2">
    <location>
        <begin position="3"/>
        <end position="232"/>
    </location>
</feature>
<proteinExistence type="inferred from homology"/>
<dbReference type="InterPro" id="IPR001509">
    <property type="entry name" value="Epimerase_deHydtase"/>
</dbReference>
<evidence type="ECO:0000313" key="3">
    <source>
        <dbReference type="EMBL" id="CEG11083.1"/>
    </source>
</evidence>
<dbReference type="Gene3D" id="3.40.50.720">
    <property type="entry name" value="NAD(P)-binding Rossmann-like Domain"/>
    <property type="match status" value="1"/>
</dbReference>
<dbReference type="InterPro" id="IPR036291">
    <property type="entry name" value="NAD(P)-bd_dom_sf"/>
</dbReference>
<reference evidence="3" key="1">
    <citation type="submission" date="2014-09" db="EMBL/GenBank/DDBJ databases">
        <authorList>
            <person name="Probst J Alexander"/>
        </authorList>
    </citation>
    <scope>NUCLEOTIDE SEQUENCE</scope>
</reference>
<evidence type="ECO:0000259" key="2">
    <source>
        <dbReference type="Pfam" id="PF01370"/>
    </source>
</evidence>
<dbReference type="SUPFAM" id="SSF51735">
    <property type="entry name" value="NAD(P)-binding Rossmann-fold domains"/>
    <property type="match status" value="1"/>
</dbReference>
<accession>A0A098E5U7</accession>
<dbReference type="AlphaFoldDB" id="A0A098E5U7"/>
<comment type="similarity">
    <text evidence="1">Belongs to the NAD(P)-dependent epimerase/dehydratase family.</text>
</comment>
<gene>
    <name evidence="3" type="ORF">MSIBF_A1120002</name>
</gene>
<protein>
    <submittedName>
        <fullName evidence="3">UDP-glucose 4-epimerase</fullName>
    </submittedName>
</protein>
<evidence type="ECO:0000256" key="1">
    <source>
        <dbReference type="ARBA" id="ARBA00007637"/>
    </source>
</evidence>
<dbReference type="Pfam" id="PF01370">
    <property type="entry name" value="Epimerase"/>
    <property type="match status" value="1"/>
</dbReference>
<sequence length="309" mass="35513">MKILITGGTGFIGSALVRRLVAEGHDEVYVLDKDISNIFRLESVKDKINLIEGDILNPKSYVDQITHIKPDVVYHLAWYAEPGKYLTSIENLEHLKSGVEFIKFLFELGVKKIIVAGTCFEYNTSYGYLSESTPEKPEHLYSACKLALKKIAEQVSYLYEIPLIWARIFYLYGPYEHPNRLVPYVINSLINNKKVELRSHGLQVRDYLHVDDVAQGLTLLLKEEKTSTYNIGSGNPVRINDLVNNMGELLDKKELISFAPETMPLNEPIFICADNTKLKKLGFKPEYDIKDYVLKNKKRYLKNKKYVKK</sequence>
<dbReference type="EMBL" id="CCXY01000016">
    <property type="protein sequence ID" value="CEG11083.1"/>
    <property type="molecule type" value="Genomic_DNA"/>
</dbReference>